<gene>
    <name evidence="7" type="ORF">FHR99_001005</name>
</gene>
<keyword evidence="8" id="KW-1185">Reference proteome</keyword>
<dbReference type="InterPro" id="IPR010445">
    <property type="entry name" value="LapA_dom"/>
</dbReference>
<evidence type="ECO:0000313" key="7">
    <source>
        <dbReference type="EMBL" id="MBB3046769.1"/>
    </source>
</evidence>
<comment type="caution">
    <text evidence="7">The sequence shown here is derived from an EMBL/GenBank/DDBJ whole genome shotgun (WGS) entry which is preliminary data.</text>
</comment>
<keyword evidence="4 5" id="KW-0472">Membrane</keyword>
<name>A0A7W4W4K0_9GAMM</name>
<dbReference type="EMBL" id="JACHWY010000001">
    <property type="protein sequence ID" value="MBB3046769.1"/>
    <property type="molecule type" value="Genomic_DNA"/>
</dbReference>
<evidence type="ECO:0000256" key="4">
    <source>
        <dbReference type="ARBA" id="ARBA00023136"/>
    </source>
</evidence>
<evidence type="ECO:0000256" key="2">
    <source>
        <dbReference type="ARBA" id="ARBA00022692"/>
    </source>
</evidence>
<dbReference type="AlphaFoldDB" id="A0A7W4W4K0"/>
<dbReference type="RefSeq" id="WP_183409439.1">
    <property type="nucleotide sequence ID" value="NZ_JACHWY010000001.1"/>
</dbReference>
<dbReference type="Proteomes" id="UP000537130">
    <property type="component" value="Unassembled WGS sequence"/>
</dbReference>
<organism evidence="7 8">
    <name type="scientific">Litorivivens lipolytica</name>
    <dbReference type="NCBI Taxonomy" id="1524264"/>
    <lineage>
        <taxon>Bacteria</taxon>
        <taxon>Pseudomonadati</taxon>
        <taxon>Pseudomonadota</taxon>
        <taxon>Gammaproteobacteria</taxon>
        <taxon>Litorivivens</taxon>
    </lineage>
</organism>
<sequence length="95" mass="10476">MGLLKKILFVLFLLALVVFGSVFAIENDAKVPLDLLFMQLPELRVSVWLVLSFIVGGVAGLVVCGLKLLKLQTQYQGVCRKLAKTEKELTQLKTG</sequence>
<evidence type="ECO:0000313" key="8">
    <source>
        <dbReference type="Proteomes" id="UP000537130"/>
    </source>
</evidence>
<evidence type="ECO:0000256" key="1">
    <source>
        <dbReference type="ARBA" id="ARBA00022475"/>
    </source>
</evidence>
<keyword evidence="1" id="KW-1003">Cell membrane</keyword>
<dbReference type="Pfam" id="PF06305">
    <property type="entry name" value="LapA_dom"/>
    <property type="match status" value="1"/>
</dbReference>
<feature type="domain" description="Lipopolysaccharide assembly protein A" evidence="6">
    <location>
        <begin position="26"/>
        <end position="89"/>
    </location>
</feature>
<keyword evidence="3 5" id="KW-1133">Transmembrane helix</keyword>
<feature type="transmembrane region" description="Helical" evidence="5">
    <location>
        <begin position="48"/>
        <end position="69"/>
    </location>
</feature>
<proteinExistence type="predicted"/>
<dbReference type="GO" id="GO:0005886">
    <property type="term" value="C:plasma membrane"/>
    <property type="evidence" value="ECO:0007669"/>
    <property type="project" value="InterPro"/>
</dbReference>
<accession>A0A7W4W4K0</accession>
<evidence type="ECO:0000259" key="6">
    <source>
        <dbReference type="Pfam" id="PF06305"/>
    </source>
</evidence>
<protein>
    <submittedName>
        <fullName evidence="7">Uncharacterized membrane protein YciS (DUF1049 family)</fullName>
    </submittedName>
</protein>
<evidence type="ECO:0000256" key="5">
    <source>
        <dbReference type="SAM" id="Phobius"/>
    </source>
</evidence>
<evidence type="ECO:0000256" key="3">
    <source>
        <dbReference type="ARBA" id="ARBA00022989"/>
    </source>
</evidence>
<keyword evidence="2 5" id="KW-0812">Transmembrane</keyword>
<reference evidence="7 8" key="1">
    <citation type="submission" date="2020-08" db="EMBL/GenBank/DDBJ databases">
        <title>Genomic Encyclopedia of Type Strains, Phase III (KMG-III): the genomes of soil and plant-associated and newly described type strains.</title>
        <authorList>
            <person name="Whitman W."/>
        </authorList>
    </citation>
    <scope>NUCLEOTIDE SEQUENCE [LARGE SCALE GENOMIC DNA]</scope>
    <source>
        <strain evidence="7 8">CECT 8654</strain>
    </source>
</reference>